<feature type="transmembrane region" description="Helical" evidence="1">
    <location>
        <begin position="6"/>
        <end position="32"/>
    </location>
</feature>
<geneLocation type="mitochondrion" evidence="2"/>
<dbReference type="GeneID" id="70588234"/>
<dbReference type="AlphaFoldDB" id="A0A8A9WGA1"/>
<proteinExistence type="predicted"/>
<keyword evidence="1" id="KW-1133">Transmembrane helix</keyword>
<protein>
    <submittedName>
        <fullName evidence="2">Uncharacterized protein</fullName>
    </submittedName>
</protein>
<gene>
    <name evidence="2" type="primary">orf182</name>
</gene>
<evidence type="ECO:0000256" key="1">
    <source>
        <dbReference type="SAM" id="Phobius"/>
    </source>
</evidence>
<dbReference type="EMBL" id="MW557546">
    <property type="protein sequence ID" value="QTT58141.1"/>
    <property type="molecule type" value="Genomic_DNA"/>
</dbReference>
<evidence type="ECO:0000313" key="2">
    <source>
        <dbReference type="EMBL" id="QTT58141.1"/>
    </source>
</evidence>
<sequence length="182" mass="20747">MTYFMIILYSFAYFFFYTSFPVGGVNLLSLLVPSSGLATGEQSKFFSYYIPKPYLFVNKSLKSNLDILNIITDLNSLLPQLADFINQFNNVVNQSGINVITDITGNMSIDVPRDMPDSVAKNITNRIGIIDRLITTRGQEINELLQKGLNVENKLKMENPEYVSQLSEKIAEFRRLNALYRH</sequence>
<dbReference type="RefSeq" id="YP_010248862.1">
    <property type="nucleotide sequence ID" value="NC_060329.1"/>
</dbReference>
<keyword evidence="1" id="KW-0812">Transmembrane</keyword>
<name>A0A8A9WGA1_9PEZI</name>
<organism evidence="2">
    <name type="scientific">Macrophomina phaseolina</name>
    <dbReference type="NCBI Taxonomy" id="35725"/>
    <lineage>
        <taxon>Eukaryota</taxon>
        <taxon>Fungi</taxon>
        <taxon>Dikarya</taxon>
        <taxon>Ascomycota</taxon>
        <taxon>Pezizomycotina</taxon>
        <taxon>Dothideomycetes</taxon>
        <taxon>Dothideomycetes incertae sedis</taxon>
        <taxon>Botryosphaeriales</taxon>
        <taxon>Botryosphaeriaceae</taxon>
        <taxon>Macrophomina</taxon>
    </lineage>
</organism>
<accession>A0A8A9WGA1</accession>
<reference evidence="2" key="1">
    <citation type="submission" date="2021-02" db="EMBL/GenBank/DDBJ databases">
        <authorList>
            <person name="Yu H."/>
            <person name="He Y."/>
            <person name="Yang F."/>
        </authorList>
    </citation>
    <scope>NUCLEOTIDE SEQUENCE</scope>
</reference>
<keyword evidence="1" id="KW-0472">Membrane</keyword>
<keyword evidence="2" id="KW-0496">Mitochondrion</keyword>